<reference evidence="3" key="1">
    <citation type="journal article" date="2023" name="Int. J. Syst. Evol. Microbiol.">
        <title>Mesoterricola silvestris gen. nov., sp. nov., Mesoterricola sediminis sp. nov., Geothrix oryzae sp. nov., Geothrix edaphica sp. nov., Geothrix rubra sp. nov., and Geothrix limicola sp. nov., six novel members of Acidobacteriota isolated from soils.</title>
        <authorList>
            <person name="Itoh H."/>
            <person name="Sugisawa Y."/>
            <person name="Mise K."/>
            <person name="Xu Z."/>
            <person name="Kuniyasu M."/>
            <person name="Ushijima N."/>
            <person name="Kawano K."/>
            <person name="Kobayashi E."/>
            <person name="Shiratori Y."/>
            <person name="Masuda Y."/>
            <person name="Senoo K."/>
        </authorList>
    </citation>
    <scope>NUCLEOTIDE SEQUENCE [LARGE SCALE GENOMIC DNA]</scope>
    <source>
        <strain evidence="3">W79</strain>
    </source>
</reference>
<proteinExistence type="predicted"/>
<dbReference type="InterPro" id="IPR011332">
    <property type="entry name" value="Ribosomal_zn-bd"/>
</dbReference>
<dbReference type="GO" id="GO:0006412">
    <property type="term" value="P:translation"/>
    <property type="evidence" value="ECO:0007669"/>
    <property type="project" value="InterPro"/>
</dbReference>
<keyword evidence="1" id="KW-0812">Transmembrane</keyword>
<dbReference type="RefSeq" id="WP_316412676.1">
    <property type="nucleotide sequence ID" value="NZ_AP027080.1"/>
</dbReference>
<sequence>MFQPSMEVTQQAPKTGVKSLTGFVLTGPQKGVILCVLLGLMYLRLYRRKRSQDKICSHCGTRNPPHQTNCKQCSAPLFHK</sequence>
<keyword evidence="1" id="KW-1133">Transmembrane helix</keyword>
<protein>
    <submittedName>
        <fullName evidence="2">Uncharacterized protein</fullName>
    </submittedName>
</protein>
<evidence type="ECO:0000256" key="1">
    <source>
        <dbReference type="SAM" id="Phobius"/>
    </source>
</evidence>
<feature type="transmembrane region" description="Helical" evidence="1">
    <location>
        <begin position="20"/>
        <end position="43"/>
    </location>
</feature>
<organism evidence="2 3">
    <name type="scientific">Mesoterricola silvestris</name>
    <dbReference type="NCBI Taxonomy" id="2927979"/>
    <lineage>
        <taxon>Bacteria</taxon>
        <taxon>Pseudomonadati</taxon>
        <taxon>Acidobacteriota</taxon>
        <taxon>Holophagae</taxon>
        <taxon>Holophagales</taxon>
        <taxon>Holophagaceae</taxon>
        <taxon>Mesoterricola</taxon>
    </lineage>
</organism>
<dbReference type="KEGG" id="msil:METEAL_31780"/>
<keyword evidence="1" id="KW-0472">Membrane</keyword>
<dbReference type="Proteomes" id="UP001238179">
    <property type="component" value="Chromosome"/>
</dbReference>
<dbReference type="AlphaFoldDB" id="A0AA48GMF8"/>
<dbReference type="InterPro" id="IPR038587">
    <property type="entry name" value="Ribosomal_eL40_sf"/>
</dbReference>
<dbReference type="SUPFAM" id="SSF57829">
    <property type="entry name" value="Zn-binding ribosomal proteins"/>
    <property type="match status" value="1"/>
</dbReference>
<accession>A0AA48GMF8</accession>
<name>A0AA48GMF8_9BACT</name>
<dbReference type="EMBL" id="AP027080">
    <property type="protein sequence ID" value="BDU74004.1"/>
    <property type="molecule type" value="Genomic_DNA"/>
</dbReference>
<evidence type="ECO:0000313" key="2">
    <source>
        <dbReference type="EMBL" id="BDU74004.1"/>
    </source>
</evidence>
<keyword evidence="3" id="KW-1185">Reference proteome</keyword>
<evidence type="ECO:0000313" key="3">
    <source>
        <dbReference type="Proteomes" id="UP001238179"/>
    </source>
</evidence>
<gene>
    <name evidence="2" type="ORF">METEAL_31780</name>
</gene>
<dbReference type="Gene3D" id="4.10.1060.50">
    <property type="match status" value="1"/>
</dbReference>